<dbReference type="Proteomes" id="UP000740883">
    <property type="component" value="Unassembled WGS sequence"/>
</dbReference>
<dbReference type="GO" id="GO:0008270">
    <property type="term" value="F:zinc ion binding"/>
    <property type="evidence" value="ECO:0007669"/>
    <property type="project" value="InterPro"/>
</dbReference>
<dbReference type="GO" id="GO:0003676">
    <property type="term" value="F:nucleic acid binding"/>
    <property type="evidence" value="ECO:0007669"/>
    <property type="project" value="InterPro"/>
</dbReference>
<gene>
    <name evidence="2" type="ORF">NGRA_2852</name>
</gene>
<organism evidence="2 3">
    <name type="scientific">Nosema granulosis</name>
    <dbReference type="NCBI Taxonomy" id="83296"/>
    <lineage>
        <taxon>Eukaryota</taxon>
        <taxon>Fungi</taxon>
        <taxon>Fungi incertae sedis</taxon>
        <taxon>Microsporidia</taxon>
        <taxon>Nosematidae</taxon>
        <taxon>Nosema</taxon>
    </lineage>
</organism>
<feature type="domain" description="CCHC-type" evidence="1">
    <location>
        <begin position="130"/>
        <end position="146"/>
    </location>
</feature>
<dbReference type="SMART" id="SM00343">
    <property type="entry name" value="ZnF_C2HC"/>
    <property type="match status" value="1"/>
</dbReference>
<evidence type="ECO:0000313" key="2">
    <source>
        <dbReference type="EMBL" id="KAF9761104.1"/>
    </source>
</evidence>
<evidence type="ECO:0000259" key="1">
    <source>
        <dbReference type="SMART" id="SM00343"/>
    </source>
</evidence>
<dbReference type="InterPro" id="IPR001878">
    <property type="entry name" value="Znf_CCHC"/>
</dbReference>
<reference evidence="2 3" key="1">
    <citation type="journal article" date="2020" name="Genome Biol. Evol.">
        <title>Comparative genomics of strictly vertically transmitted, feminizing microsporidia endosymbionts of amphipod crustaceans.</title>
        <authorList>
            <person name="Cormier A."/>
            <person name="Chebbi M.A."/>
            <person name="Giraud I."/>
            <person name="Wattier R."/>
            <person name="Teixeira M."/>
            <person name="Gilbert C."/>
            <person name="Rigaud T."/>
            <person name="Cordaux R."/>
        </authorList>
    </citation>
    <scope>NUCLEOTIDE SEQUENCE [LARGE SCALE GENOMIC DNA]</scope>
    <source>
        <strain evidence="2 3">Ou3-Ou53</strain>
    </source>
</reference>
<sequence length="149" mass="17849">MINMANTRIKRVTAETRSQGARILLKEALRVEMCIRLMHECEKVELRNVVKVASVYLPDYIFEKFSSGFKDWDKILGELRKDEEMEVERNERIGMVEGVYKTVMTERREKQKEEKYRLYKIRKNTRVNAKCSICQRVGHRARECWNKTK</sequence>
<dbReference type="EMBL" id="SBJO01000418">
    <property type="protein sequence ID" value="KAF9761104.1"/>
    <property type="molecule type" value="Genomic_DNA"/>
</dbReference>
<evidence type="ECO:0000313" key="3">
    <source>
        <dbReference type="Proteomes" id="UP000740883"/>
    </source>
</evidence>
<dbReference type="AlphaFoldDB" id="A0A9P6GWB6"/>
<comment type="caution">
    <text evidence="2">The sequence shown here is derived from an EMBL/GenBank/DDBJ whole genome shotgun (WGS) entry which is preliminary data.</text>
</comment>
<keyword evidence="3" id="KW-1185">Reference proteome</keyword>
<name>A0A9P6GWB6_9MICR</name>
<proteinExistence type="predicted"/>
<protein>
    <recommendedName>
        <fullName evidence="1">CCHC-type domain-containing protein</fullName>
    </recommendedName>
</protein>
<accession>A0A9P6GWB6</accession>